<feature type="domain" description="Switch protein XOL-1 GHMP-like" evidence="3">
    <location>
        <begin position="202"/>
        <end position="360"/>
    </location>
</feature>
<evidence type="ECO:0000259" key="2">
    <source>
        <dbReference type="Pfam" id="PF09108"/>
    </source>
</evidence>
<dbReference type="EMBL" id="DQ868895">
    <property type="protein sequence ID" value="ABJ16109.1"/>
    <property type="molecule type" value="mRNA"/>
</dbReference>
<dbReference type="InterPro" id="IPR015193">
    <property type="entry name" value="Xol-1_GHMP-like"/>
</dbReference>
<sequence>MKKEFIKSGDGWIIDDVEKFKALENIINENGEVITTGTGFAPHVVSIGQCGYMAVNKFCVVSSHILDERIHKYHKIEVVGAVIGTITRPLIYDLLEEMELRNTYKITIYNAMDFNEQIAPFSILAAIWKSLSIFEKPAASHMEEDSIWGKLAFFNYLLNSKAKVEGKVPVAIAVIFGSIGNVHLPSLDGVDKQIRKVKSGPFSDNYDLLFVRTNCHTSDYEPKQLRSRLNERVKILVECMNSESDKRLADTEKVPAFMTFVSERQYGSETFNELHSKNFEQECYAALEYVKNKRNNFRVFKGFEIQQGGILLALKKHAFEKNENLLKEISNSIVEHSRRIKNVTQISFNLLQPARGAFLREYDPTAPKFRMPTNLKRGNNGLRSNVESNDAKRMRMEASALERRLRKEIWRRQRIERARNQNLRNDDDLSNDDTYSEISTDDDMDRSFDEI</sequence>
<accession>B6A8F3</accession>
<dbReference type="InterPro" id="IPR014721">
    <property type="entry name" value="Ribsml_uS5_D2-typ_fold_subgr"/>
</dbReference>
<dbReference type="Gene3D" id="3.30.230.10">
    <property type="match status" value="1"/>
</dbReference>
<dbReference type="OMA" id="MEEDSIW"/>
<dbReference type="SUPFAM" id="SSF55060">
    <property type="entry name" value="GHMP Kinase, C-terminal domain"/>
    <property type="match status" value="1"/>
</dbReference>
<evidence type="ECO:0000256" key="1">
    <source>
        <dbReference type="SAM" id="MobiDB-lite"/>
    </source>
</evidence>
<dbReference type="HOGENOM" id="CLU_607263_0_0_1"/>
<proteinExistence type="evidence at transcript level"/>
<dbReference type="CTD" id="9822272"/>
<dbReference type="Proteomes" id="UP000008281">
    <property type="component" value="Unassembled WGS sequence"/>
</dbReference>
<reference evidence="4" key="1">
    <citation type="submission" date="2006-07" db="EMBL/GenBank/DDBJ databases">
        <title>The Crystal Structure of Full Length XOL-1.</title>
        <authorList>
            <person name="Luz J.G."/>
            <person name="Hassig C."/>
            <person name="Sauder J.M."/>
            <person name="Meyer B.J."/>
            <person name="Wilson I.A."/>
        </authorList>
    </citation>
    <scope>NUCLEOTIDE SEQUENCE</scope>
</reference>
<dbReference type="InParanoid" id="B6A8F3"/>
<evidence type="ECO:0000259" key="3">
    <source>
        <dbReference type="Pfam" id="PF09109"/>
    </source>
</evidence>
<dbReference type="STRING" id="31234.B6A8F3"/>
<dbReference type="SUPFAM" id="SSF54211">
    <property type="entry name" value="Ribosomal protein S5 domain 2-like"/>
    <property type="match status" value="1"/>
</dbReference>
<dbReference type="OrthoDB" id="5790846at2759"/>
<feature type="region of interest" description="Disordered" evidence="1">
    <location>
        <begin position="424"/>
        <end position="451"/>
    </location>
</feature>
<feature type="domain" description="Switch protein XOL-1 N-terminal" evidence="2">
    <location>
        <begin position="39"/>
        <end position="139"/>
    </location>
</feature>
<name>B6A8F3_CAERE</name>
<protein>
    <submittedName>
        <fullName evidence="4">XO lethal protein 1</fullName>
    </submittedName>
</protein>
<gene>
    <name evidence="4" type="primary">xol-1</name>
    <name evidence="5" type="ORF">CRE_00480</name>
</gene>
<dbReference type="InterPro" id="IPR036554">
    <property type="entry name" value="GHMP_kinase_C_sf"/>
</dbReference>
<dbReference type="Pfam" id="PF09109">
    <property type="entry name" value="Xol-1_GHMP-like"/>
    <property type="match status" value="1"/>
</dbReference>
<dbReference type="eggNOG" id="ENOG502TITU">
    <property type="taxonomic scope" value="Eukaryota"/>
</dbReference>
<evidence type="ECO:0000313" key="6">
    <source>
        <dbReference type="Proteomes" id="UP000008281"/>
    </source>
</evidence>
<dbReference type="Gene3D" id="3.30.70.1000">
    <property type="entry name" value="Switch protein XOL-1, GHMP-like"/>
    <property type="match status" value="1"/>
</dbReference>
<dbReference type="RefSeq" id="XP_003117787.2">
    <property type="nucleotide sequence ID" value="XM_003117739.2"/>
</dbReference>
<organism evidence="4">
    <name type="scientific">Caenorhabditis remanei</name>
    <name type="common">Caenorhabditis vulgaris</name>
    <dbReference type="NCBI Taxonomy" id="31234"/>
    <lineage>
        <taxon>Eukaryota</taxon>
        <taxon>Metazoa</taxon>
        <taxon>Ecdysozoa</taxon>
        <taxon>Nematoda</taxon>
        <taxon>Chromadorea</taxon>
        <taxon>Rhabditida</taxon>
        <taxon>Rhabditina</taxon>
        <taxon>Rhabditomorpha</taxon>
        <taxon>Rhabditoidea</taxon>
        <taxon>Rhabditidae</taxon>
        <taxon>Peloderinae</taxon>
        <taxon>Caenorhabditis</taxon>
    </lineage>
</organism>
<feature type="compositionally biased region" description="Acidic residues" evidence="1">
    <location>
        <begin position="428"/>
        <end position="444"/>
    </location>
</feature>
<dbReference type="FunCoup" id="B6A8F3">
    <property type="interactions" value="1433"/>
</dbReference>
<dbReference type="AlphaFoldDB" id="B6A8F3"/>
<dbReference type="InterPro" id="IPR015192">
    <property type="entry name" value="Xol-1_N"/>
</dbReference>
<keyword evidence="6" id="KW-1185">Reference proteome</keyword>
<dbReference type="GeneID" id="9822272"/>
<dbReference type="KEGG" id="crq:GCK72_024887"/>
<dbReference type="Pfam" id="PF09108">
    <property type="entry name" value="Xol-1_N"/>
    <property type="match status" value="1"/>
</dbReference>
<evidence type="ECO:0000313" key="5">
    <source>
        <dbReference type="EMBL" id="EFO82385.1"/>
    </source>
</evidence>
<dbReference type="InterPro" id="IPR020568">
    <property type="entry name" value="Ribosomal_Su5_D2-typ_SF"/>
</dbReference>
<dbReference type="EMBL" id="DS268407">
    <property type="protein sequence ID" value="EFO82385.1"/>
    <property type="molecule type" value="Genomic_DNA"/>
</dbReference>
<reference evidence="5" key="2">
    <citation type="submission" date="2007-07" db="EMBL/GenBank/DDBJ databases">
        <title>PCAP assembly of the Caenorhabditis remanei genome.</title>
        <authorList>
            <consortium name="The Caenorhabditis remanei Sequencing Consortium"/>
            <person name="Wilson R.K."/>
        </authorList>
    </citation>
    <scope>NUCLEOTIDE SEQUENCE [LARGE SCALE GENOMIC DNA]</scope>
    <source>
        <strain evidence="5">PB4641</strain>
    </source>
</reference>
<evidence type="ECO:0000313" key="4">
    <source>
        <dbReference type="EMBL" id="ABJ16109.1"/>
    </source>
</evidence>